<dbReference type="SUPFAM" id="SSF52047">
    <property type="entry name" value="RNI-like"/>
    <property type="match status" value="1"/>
</dbReference>
<sequence length="425" mass="47432">MPPRLPQELLNAVVDQAHDMDVLKACSLAGSVLRQPSQRILLRALTLRPMSCSSSEKSEPNIDAAYALLAESPHVASYAIILTVQLPHTTELPLTAEDVERFRAVVTTLTNLRQLFLIADMTNWIELSPPLLDYIVAFISRRPLHSLYLESVHRIPKTTFLQLAAAVPTLSVCGVQLNYDDPFPLPTRISFETLVLSWFSKDIYELLARPELISSVKAVRYLDLYRHYNYSDDILVAASSTVQRLRLSCCAYRNHEYYSNATQPTAFPSLRSLIITFTYWSGAVPCLVATLLQITATSEASPVLKRITVVSCPRDAYFKHPDNEALLAPLDAALTAHPAAPRLVLRFAFRGDDVLRAAQYADFVADTRAALPRTHAAGRVTFRPGRGEEGPFQATWSGIQPEATDTCRRRFRDFVDLTSSEQVSL</sequence>
<proteinExistence type="predicted"/>
<keyword evidence="2" id="KW-1185">Reference proteome</keyword>
<accession>A0AAD6U7E2</accession>
<evidence type="ECO:0000313" key="2">
    <source>
        <dbReference type="Proteomes" id="UP001222325"/>
    </source>
</evidence>
<evidence type="ECO:0000313" key="1">
    <source>
        <dbReference type="EMBL" id="KAJ7088076.1"/>
    </source>
</evidence>
<dbReference type="EMBL" id="JARJCN010000027">
    <property type="protein sequence ID" value="KAJ7088076.1"/>
    <property type="molecule type" value="Genomic_DNA"/>
</dbReference>
<reference evidence="1" key="1">
    <citation type="submission" date="2023-03" db="EMBL/GenBank/DDBJ databases">
        <title>Massive genome expansion in bonnet fungi (Mycena s.s.) driven by repeated elements and novel gene families across ecological guilds.</title>
        <authorList>
            <consortium name="Lawrence Berkeley National Laboratory"/>
            <person name="Harder C.B."/>
            <person name="Miyauchi S."/>
            <person name="Viragh M."/>
            <person name="Kuo A."/>
            <person name="Thoen E."/>
            <person name="Andreopoulos B."/>
            <person name="Lu D."/>
            <person name="Skrede I."/>
            <person name="Drula E."/>
            <person name="Henrissat B."/>
            <person name="Morin E."/>
            <person name="Kohler A."/>
            <person name="Barry K."/>
            <person name="LaButti K."/>
            <person name="Morin E."/>
            <person name="Salamov A."/>
            <person name="Lipzen A."/>
            <person name="Mereny Z."/>
            <person name="Hegedus B."/>
            <person name="Baldrian P."/>
            <person name="Stursova M."/>
            <person name="Weitz H."/>
            <person name="Taylor A."/>
            <person name="Grigoriev I.V."/>
            <person name="Nagy L.G."/>
            <person name="Martin F."/>
            <person name="Kauserud H."/>
        </authorList>
    </citation>
    <scope>NUCLEOTIDE SEQUENCE</scope>
    <source>
        <strain evidence="1">CBHHK173m</strain>
    </source>
</reference>
<dbReference type="Proteomes" id="UP001222325">
    <property type="component" value="Unassembled WGS sequence"/>
</dbReference>
<organism evidence="1 2">
    <name type="scientific">Mycena belliarum</name>
    <dbReference type="NCBI Taxonomy" id="1033014"/>
    <lineage>
        <taxon>Eukaryota</taxon>
        <taxon>Fungi</taxon>
        <taxon>Dikarya</taxon>
        <taxon>Basidiomycota</taxon>
        <taxon>Agaricomycotina</taxon>
        <taxon>Agaricomycetes</taxon>
        <taxon>Agaricomycetidae</taxon>
        <taxon>Agaricales</taxon>
        <taxon>Marasmiineae</taxon>
        <taxon>Mycenaceae</taxon>
        <taxon>Mycena</taxon>
    </lineage>
</organism>
<name>A0AAD6U7E2_9AGAR</name>
<protein>
    <submittedName>
        <fullName evidence="1">Uncharacterized protein</fullName>
    </submittedName>
</protein>
<comment type="caution">
    <text evidence="1">The sequence shown here is derived from an EMBL/GenBank/DDBJ whole genome shotgun (WGS) entry which is preliminary data.</text>
</comment>
<dbReference type="AlphaFoldDB" id="A0AAD6U7E2"/>
<gene>
    <name evidence="1" type="ORF">B0H15DRAFT_296797</name>
</gene>